<dbReference type="AlphaFoldDB" id="A0AAQ4F4J3"/>
<proteinExistence type="predicted"/>
<dbReference type="Proteomes" id="UP001321473">
    <property type="component" value="Unassembled WGS sequence"/>
</dbReference>
<evidence type="ECO:0000313" key="2">
    <source>
        <dbReference type="Proteomes" id="UP001321473"/>
    </source>
</evidence>
<accession>A0AAQ4F4J3</accession>
<reference evidence="1 2" key="1">
    <citation type="journal article" date="2023" name="Arcadia Sci">
        <title>De novo assembly of a long-read Amblyomma americanum tick genome.</title>
        <authorList>
            <person name="Chou S."/>
            <person name="Poskanzer K.E."/>
            <person name="Rollins M."/>
            <person name="Thuy-Boun P.S."/>
        </authorList>
    </citation>
    <scope>NUCLEOTIDE SEQUENCE [LARGE SCALE GENOMIC DNA]</scope>
    <source>
        <strain evidence="1">F_SG_1</strain>
        <tissue evidence="1">Salivary glands</tissue>
    </source>
</reference>
<evidence type="ECO:0000313" key="1">
    <source>
        <dbReference type="EMBL" id="KAK8782019.1"/>
    </source>
</evidence>
<dbReference type="EMBL" id="JARKHS020007087">
    <property type="protein sequence ID" value="KAK8782019.1"/>
    <property type="molecule type" value="Genomic_DNA"/>
</dbReference>
<organism evidence="1 2">
    <name type="scientific">Amblyomma americanum</name>
    <name type="common">Lone star tick</name>
    <dbReference type="NCBI Taxonomy" id="6943"/>
    <lineage>
        <taxon>Eukaryota</taxon>
        <taxon>Metazoa</taxon>
        <taxon>Ecdysozoa</taxon>
        <taxon>Arthropoda</taxon>
        <taxon>Chelicerata</taxon>
        <taxon>Arachnida</taxon>
        <taxon>Acari</taxon>
        <taxon>Parasitiformes</taxon>
        <taxon>Ixodida</taxon>
        <taxon>Ixodoidea</taxon>
        <taxon>Ixodidae</taxon>
        <taxon>Amblyomminae</taxon>
        <taxon>Amblyomma</taxon>
    </lineage>
</organism>
<name>A0AAQ4F4J3_AMBAM</name>
<keyword evidence="2" id="KW-1185">Reference proteome</keyword>
<gene>
    <name evidence="1" type="ORF">V5799_016643</name>
</gene>
<sequence length="153" mass="17413">MGEKQYPIKAYAPSPDISVKGLIHNEYCGETDAQLVHNYNTYNTDWTILSARRRKRDPKNPWTKPEEKALKWQEDPEKQAIRNQRYEQDTKSFFLHLAVNLAVGGTQRFTSTVTPGTELQTGFFITAQVVETRFLGAVGAKDVGNHKTVLTQQ</sequence>
<protein>
    <submittedName>
        <fullName evidence="1">Uncharacterized protein</fullName>
    </submittedName>
</protein>
<comment type="caution">
    <text evidence="1">The sequence shown here is derived from an EMBL/GenBank/DDBJ whole genome shotgun (WGS) entry which is preliminary data.</text>
</comment>